<keyword evidence="2" id="KW-1185">Reference proteome</keyword>
<dbReference type="AlphaFoldDB" id="A0A2G9TV75"/>
<dbReference type="EMBL" id="KZ352822">
    <property type="protein sequence ID" value="PIO61921.1"/>
    <property type="molecule type" value="Genomic_DNA"/>
</dbReference>
<gene>
    <name evidence="1" type="ORF">TELCIR_16540</name>
</gene>
<sequence>GKSQTEGMAGLIMKAKGITMMSEYAKSEARAIEAIQYSAHAYYIRWQHLGPNTGYPIAQPPVVMPPPVMGPQTVVVPPPVMMPPPVYYPPPMVYPAPNVSSTQNLETIDITDQL</sequence>
<evidence type="ECO:0000313" key="1">
    <source>
        <dbReference type="EMBL" id="PIO61921.1"/>
    </source>
</evidence>
<protein>
    <submittedName>
        <fullName evidence="1">Uncharacterized protein</fullName>
    </submittedName>
</protein>
<accession>A0A2G9TV75</accession>
<proteinExistence type="predicted"/>
<organism evidence="1 2">
    <name type="scientific">Teladorsagia circumcincta</name>
    <name type="common">Brown stomach worm</name>
    <name type="synonym">Ostertagia circumcincta</name>
    <dbReference type="NCBI Taxonomy" id="45464"/>
    <lineage>
        <taxon>Eukaryota</taxon>
        <taxon>Metazoa</taxon>
        <taxon>Ecdysozoa</taxon>
        <taxon>Nematoda</taxon>
        <taxon>Chromadorea</taxon>
        <taxon>Rhabditida</taxon>
        <taxon>Rhabditina</taxon>
        <taxon>Rhabditomorpha</taxon>
        <taxon>Strongyloidea</taxon>
        <taxon>Trichostrongylidae</taxon>
        <taxon>Teladorsagia</taxon>
    </lineage>
</organism>
<dbReference type="Proteomes" id="UP000230423">
    <property type="component" value="Unassembled WGS sequence"/>
</dbReference>
<evidence type="ECO:0000313" key="2">
    <source>
        <dbReference type="Proteomes" id="UP000230423"/>
    </source>
</evidence>
<reference evidence="1 2" key="1">
    <citation type="submission" date="2015-09" db="EMBL/GenBank/DDBJ databases">
        <title>Draft genome of the parasitic nematode Teladorsagia circumcincta isolate WARC Sus (inbred).</title>
        <authorList>
            <person name="Mitreva M."/>
        </authorList>
    </citation>
    <scope>NUCLEOTIDE SEQUENCE [LARGE SCALE GENOMIC DNA]</scope>
    <source>
        <strain evidence="1 2">S</strain>
    </source>
</reference>
<feature type="non-terminal residue" evidence="1">
    <location>
        <position position="1"/>
    </location>
</feature>
<name>A0A2G9TV75_TELCI</name>